<feature type="region of interest" description="Disordered" evidence="2">
    <location>
        <begin position="1090"/>
        <end position="1111"/>
    </location>
</feature>
<dbReference type="EMBL" id="CP144542">
    <property type="protein sequence ID" value="WVW81425.1"/>
    <property type="molecule type" value="Genomic_DNA"/>
</dbReference>
<feature type="coiled-coil region" evidence="1">
    <location>
        <begin position="721"/>
        <end position="776"/>
    </location>
</feature>
<sequence length="1174" mass="134368">MSIPSSEIHHSLPPRPKFPLGEPPTHPLSYQRPPDDNGRQHSAGGQPSHARPSLDKTDTLSSTAVTSIRKRSSDHVRVNQGGKRVRRSEEEGVDEGTRVVMGAMEDDTPLKSRDAPPNHHAIPPSPTSPIDVFTVTFSDTQHHSDYPLAFLRERDNSKYHMSFSTENNPPPTPRTIPVTSTHSTEMTKVLEFLTSPAQNVQQCALGLPNSLSLNQKQALADLKRKMSTMEEEAASSIQKMSGLEKDLSTTSEKYNKLKIGHEKWKVEIIKSFNRKLEVAEEGHKSVIETVKRESAVENEKKVKELEDQHTTEMEKKVKQMEDRHTSEIDKIIEEIHAERDSQEEKRKKELNCSFVKRVDEMKKQHRQETERDIESLTAQWDLKLENQKEEVKGWRDQAEDLLSERDRYREERDVPEKVRDTYRRERDQSSKEKEALSKEKSELEALLETCQQKNQASQKQLIEMKSTVNSMEGEVYCLDLDKEDLQHQLQARNTEIDDLMAHQISLEGRSATLNKENTTLLSALQTLSTQSELLLASETSLKAELEQQKMSTQLLQARLDHVHTNKEPSQLASLTSDYRSTEAQIVTLELELESSRSEVCKNDSIIGSLTDQVLLLTDEKYELQNQLGALTLTKVQAESLSLAKSKLETQLAALAHGKQQLQDTYDKLVLERAELQARLSESTVKNGDLVKQVETLSSKQVELESQISASKTLCEESSTIRQQLEENIFVSKQEAEEARLSLIESLELKKGLAKDKQALEEEVAGLKVDINNLEARLSQAPIPVRGTARSSEELESLRKDRSRLRLLEEEREGFWTQINDLKEQIERLQNQLRVHEDEEEDEETEDRIAEMRDSYAELQDSHGELRRSYTTLEETHNELIHSSTELQNTVKEMKVEQESLTAEIRSLTHRNLSLEKELKTSRKSCQDPKKGMGTRPLSTVKLPPTKLEKRLEISEQRVVNLRLEVAAKEDELEKAKDLRKCLNDRINALDRSNKDKDRRLEIFKNKLKSSGEDKWRLEAEEKDRIIECLNGKTRELCSEIEKLKNTLKERECQIDTLNGRLIEFQSSLQQMIPAFNQMTKNQMDNLIKHFSSGSPTSPAGTPTSKPRLASRGQLGDTTLFDIRESQEKLSSIRRDIYQVVSTRSKRLENLMIDHHRMGNSIGYNVAMRDYDHCA</sequence>
<dbReference type="KEGG" id="kbi:30206518"/>
<dbReference type="AlphaFoldDB" id="A0A1B9G8C4"/>
<evidence type="ECO:0000313" key="5">
    <source>
        <dbReference type="Proteomes" id="UP000092730"/>
    </source>
</evidence>
<reference evidence="3" key="1">
    <citation type="submission" date="2013-07" db="EMBL/GenBank/DDBJ databases">
        <title>The Genome Sequence of Cryptococcus bestiolae CBS10118.</title>
        <authorList>
            <consortium name="The Broad Institute Genome Sequencing Platform"/>
            <person name="Cuomo C."/>
            <person name="Litvintseva A."/>
            <person name="Chen Y."/>
            <person name="Heitman J."/>
            <person name="Sun S."/>
            <person name="Springer D."/>
            <person name="Dromer F."/>
            <person name="Young S.K."/>
            <person name="Zeng Q."/>
            <person name="Gargeya S."/>
            <person name="Fitzgerald M."/>
            <person name="Abouelleil A."/>
            <person name="Alvarado L."/>
            <person name="Berlin A.M."/>
            <person name="Chapman S.B."/>
            <person name="Dewar J."/>
            <person name="Goldberg J."/>
            <person name="Griggs A."/>
            <person name="Gujja S."/>
            <person name="Hansen M."/>
            <person name="Howarth C."/>
            <person name="Imamovic A."/>
            <person name="Larimer J."/>
            <person name="McCowan C."/>
            <person name="Murphy C."/>
            <person name="Pearson M."/>
            <person name="Priest M."/>
            <person name="Roberts A."/>
            <person name="Saif S."/>
            <person name="Shea T."/>
            <person name="Sykes S."/>
            <person name="Wortman J."/>
            <person name="Nusbaum C."/>
            <person name="Birren B."/>
        </authorList>
    </citation>
    <scope>NUCLEOTIDE SEQUENCE [LARGE SCALE GENOMIC DNA]</scope>
    <source>
        <strain evidence="3">CBS 10118</strain>
    </source>
</reference>
<keyword evidence="1" id="KW-0175">Coiled coil</keyword>
<evidence type="ECO:0000256" key="1">
    <source>
        <dbReference type="SAM" id="Coils"/>
    </source>
</evidence>
<feature type="coiled-coil region" evidence="1">
    <location>
        <begin position="212"/>
        <end position="246"/>
    </location>
</feature>
<reference evidence="3" key="3">
    <citation type="submission" date="2014-01" db="EMBL/GenBank/DDBJ databases">
        <title>Evolution of pathogenesis and genome organization in the Tremellales.</title>
        <authorList>
            <person name="Cuomo C."/>
            <person name="Litvintseva A."/>
            <person name="Heitman J."/>
            <person name="Chen Y."/>
            <person name="Sun S."/>
            <person name="Springer D."/>
            <person name="Dromer F."/>
            <person name="Young S."/>
            <person name="Zeng Q."/>
            <person name="Chapman S."/>
            <person name="Gujja S."/>
            <person name="Saif S."/>
            <person name="Birren B."/>
        </authorList>
    </citation>
    <scope>NUCLEOTIDE SEQUENCE</scope>
    <source>
        <strain evidence="3">CBS 10118</strain>
    </source>
</reference>
<name>A0A1B9G8C4_9TREE</name>
<dbReference type="VEuPathDB" id="FungiDB:I302_02119"/>
<organism evidence="3">
    <name type="scientific">Kwoniella bestiolae CBS 10118</name>
    <dbReference type="NCBI Taxonomy" id="1296100"/>
    <lineage>
        <taxon>Eukaryota</taxon>
        <taxon>Fungi</taxon>
        <taxon>Dikarya</taxon>
        <taxon>Basidiomycota</taxon>
        <taxon>Agaricomycotina</taxon>
        <taxon>Tremellomycetes</taxon>
        <taxon>Tremellales</taxon>
        <taxon>Cryptococcaceae</taxon>
        <taxon>Kwoniella</taxon>
    </lineage>
</organism>
<keyword evidence="5" id="KW-1185">Reference proteome</keyword>
<feature type="region of interest" description="Disordered" evidence="2">
    <location>
        <begin position="1"/>
        <end position="95"/>
    </location>
</feature>
<feature type="coiled-coil region" evidence="1">
    <location>
        <begin position="951"/>
        <end position="992"/>
    </location>
</feature>
<dbReference type="GeneID" id="30206518"/>
<accession>A0A1B9G8C4</accession>
<reference evidence="4" key="4">
    <citation type="submission" date="2024-02" db="EMBL/GenBank/DDBJ databases">
        <title>Comparative genomics of Cryptococcus and Kwoniella reveals pathogenesis evolution and contrasting modes of karyotype evolution via chromosome fusion or intercentromeric recombination.</title>
        <authorList>
            <person name="Coelho M.A."/>
            <person name="David-Palma M."/>
            <person name="Shea T."/>
            <person name="Bowers K."/>
            <person name="McGinley-Smith S."/>
            <person name="Mohammad A.W."/>
            <person name="Gnirke A."/>
            <person name="Yurkov A.M."/>
            <person name="Nowrousian M."/>
            <person name="Sun S."/>
            <person name="Cuomo C.A."/>
            <person name="Heitman J."/>
        </authorList>
    </citation>
    <scope>NUCLEOTIDE SEQUENCE</scope>
    <source>
        <strain evidence="4">CBS 10118</strain>
    </source>
</reference>
<evidence type="ECO:0000313" key="3">
    <source>
        <dbReference type="EMBL" id="OCF27278.1"/>
    </source>
</evidence>
<dbReference type="RefSeq" id="XP_019048348.1">
    <property type="nucleotide sequence ID" value="XM_019188786.1"/>
</dbReference>
<feature type="compositionally biased region" description="Basic and acidic residues" evidence="2">
    <location>
        <begin position="917"/>
        <end position="930"/>
    </location>
</feature>
<protein>
    <submittedName>
        <fullName evidence="3">Uncharacterized protein</fullName>
    </submittedName>
</protein>
<feature type="coiled-coil region" evidence="1">
    <location>
        <begin position="1026"/>
        <end position="1060"/>
    </location>
</feature>
<feature type="coiled-coil region" evidence="1">
    <location>
        <begin position="811"/>
        <end position="917"/>
    </location>
</feature>
<evidence type="ECO:0000313" key="4">
    <source>
        <dbReference type="EMBL" id="WVW81425.1"/>
    </source>
</evidence>
<reference evidence="4" key="2">
    <citation type="submission" date="2013-07" db="EMBL/GenBank/DDBJ databases">
        <authorList>
            <consortium name="The Broad Institute Genome Sequencing Platform"/>
            <person name="Cuomo C."/>
            <person name="Litvintseva A."/>
            <person name="Chen Y."/>
            <person name="Heitman J."/>
            <person name="Sun S."/>
            <person name="Springer D."/>
            <person name="Dromer F."/>
            <person name="Young S.K."/>
            <person name="Zeng Q."/>
            <person name="Gargeya S."/>
            <person name="Fitzgerald M."/>
            <person name="Abouelleil A."/>
            <person name="Alvarado L."/>
            <person name="Berlin A.M."/>
            <person name="Chapman S.B."/>
            <person name="Dewar J."/>
            <person name="Goldberg J."/>
            <person name="Griggs A."/>
            <person name="Gujja S."/>
            <person name="Hansen M."/>
            <person name="Howarth C."/>
            <person name="Imamovic A."/>
            <person name="Larimer J."/>
            <person name="McCowan C."/>
            <person name="Murphy C."/>
            <person name="Pearson M."/>
            <person name="Priest M."/>
            <person name="Roberts A."/>
            <person name="Saif S."/>
            <person name="Shea T."/>
            <person name="Sykes S."/>
            <person name="Wortman J."/>
            <person name="Nusbaum C."/>
            <person name="Birren B."/>
        </authorList>
    </citation>
    <scope>NUCLEOTIDE SEQUENCE</scope>
    <source>
        <strain evidence="4">CBS 10118</strain>
    </source>
</reference>
<feature type="region of interest" description="Disordered" evidence="2">
    <location>
        <begin position="301"/>
        <end position="324"/>
    </location>
</feature>
<dbReference type="EMBL" id="KI894019">
    <property type="protein sequence ID" value="OCF27278.1"/>
    <property type="molecule type" value="Genomic_DNA"/>
</dbReference>
<feature type="region of interest" description="Disordered" evidence="2">
    <location>
        <begin position="917"/>
        <end position="940"/>
    </location>
</feature>
<dbReference type="STRING" id="1296100.A0A1B9G8C4"/>
<dbReference type="OrthoDB" id="10689777at2759"/>
<evidence type="ECO:0000256" key="2">
    <source>
        <dbReference type="SAM" id="MobiDB-lite"/>
    </source>
</evidence>
<gene>
    <name evidence="3" type="ORF">I302_02119</name>
    <name evidence="4" type="ORF">I302_103419</name>
</gene>
<feature type="region of interest" description="Disordered" evidence="2">
    <location>
        <begin position="406"/>
        <end position="440"/>
    </location>
</feature>
<dbReference type="Proteomes" id="UP000092730">
    <property type="component" value="Chromosome 2"/>
</dbReference>
<feature type="compositionally biased region" description="Pro residues" evidence="2">
    <location>
        <begin position="13"/>
        <end position="26"/>
    </location>
</feature>
<feature type="compositionally biased region" description="Low complexity" evidence="2">
    <location>
        <begin position="1091"/>
        <end position="1104"/>
    </location>
</feature>
<proteinExistence type="predicted"/>
<feature type="coiled-coil region" evidence="1">
    <location>
        <begin position="571"/>
        <end position="598"/>
    </location>
</feature>
<feature type="coiled-coil region" evidence="1">
    <location>
        <begin position="644"/>
        <end position="678"/>
    </location>
</feature>